<reference evidence="1 2" key="1">
    <citation type="submission" date="2020-09" db="EMBL/GenBank/DDBJ databases">
        <title>Characterization of Paenibacillus peoriae strain ZF390 with broad-spectrum antimicrobial activity as a potential biocontrol agent.</title>
        <authorList>
            <person name="Li L."/>
            <person name="Zhao Y."/>
            <person name="Li B."/>
            <person name="Xie X."/>
        </authorList>
    </citation>
    <scope>NUCLEOTIDE SEQUENCE [LARGE SCALE GENOMIC DNA]</scope>
    <source>
        <strain evidence="1 2">ZF390</strain>
    </source>
</reference>
<sequence length="162" mass="18651">MNKMRLEEVIESGDLKEAVKIIEEIGEKLDHTFTSILLRYLATTDSVLLRNVIAITLADLGDREAVLPLIDLLRNPKTKGNRGTLLYALEFFDVSTHVVALVDLLDDTFEASRQSYQLISTVQDKITKAQKDMCRQKIRRKLADYKNKYKRDFLLESLELFT</sequence>
<organism evidence="1 2">
    <name type="scientific">Paenibacillus peoriae</name>
    <dbReference type="NCBI Taxonomy" id="59893"/>
    <lineage>
        <taxon>Bacteria</taxon>
        <taxon>Bacillati</taxon>
        <taxon>Bacillota</taxon>
        <taxon>Bacilli</taxon>
        <taxon>Bacillales</taxon>
        <taxon>Paenibacillaceae</taxon>
        <taxon>Paenibacillus</taxon>
    </lineage>
</organism>
<dbReference type="Gene3D" id="1.25.10.10">
    <property type="entry name" value="Leucine-rich Repeat Variant"/>
    <property type="match status" value="1"/>
</dbReference>
<protein>
    <submittedName>
        <fullName evidence="1">HEAT repeat domain-containing protein</fullName>
    </submittedName>
</protein>
<dbReference type="Proteomes" id="UP000516384">
    <property type="component" value="Chromosome"/>
</dbReference>
<dbReference type="AlphaFoldDB" id="A0A7H0YCF7"/>
<dbReference type="EMBL" id="CP061172">
    <property type="protein sequence ID" value="QNR68765.1"/>
    <property type="molecule type" value="Genomic_DNA"/>
</dbReference>
<dbReference type="RefSeq" id="WP_190298880.1">
    <property type="nucleotide sequence ID" value="NZ_CP061172.1"/>
</dbReference>
<proteinExistence type="predicted"/>
<dbReference type="InterPro" id="IPR011989">
    <property type="entry name" value="ARM-like"/>
</dbReference>
<evidence type="ECO:0000313" key="2">
    <source>
        <dbReference type="Proteomes" id="UP000516384"/>
    </source>
</evidence>
<accession>A0A7H0YCF7</accession>
<evidence type="ECO:0000313" key="1">
    <source>
        <dbReference type="EMBL" id="QNR68765.1"/>
    </source>
</evidence>
<name>A0A7H0YCF7_9BACL</name>
<gene>
    <name evidence="1" type="ORF">IAQ67_06925</name>
</gene>